<proteinExistence type="predicted"/>
<dbReference type="RefSeq" id="WP_266054049.1">
    <property type="nucleotide sequence ID" value="NZ_JAPFQO010000013.1"/>
</dbReference>
<evidence type="ECO:0008006" key="3">
    <source>
        <dbReference type="Google" id="ProtNLM"/>
    </source>
</evidence>
<evidence type="ECO:0000313" key="2">
    <source>
        <dbReference type="Proteomes" id="UP001207228"/>
    </source>
</evidence>
<sequence>MEITCYEPQKRLYMVCLDKLSSKEFREGLIEALDCAEQHEIKQWLLDLREIGELEEDEEVWLQRYFFPSMMSKLGTGNHIAMVLSEKCYKALLFEAGKFGLQSYNEVIIIKNFCALPDALNWLDGQSAHAA</sequence>
<reference evidence="1 2" key="1">
    <citation type="submission" date="2022-11" db="EMBL/GenBank/DDBJ databases">
        <title>The characterization of three novel Bacteroidetes species and genomic analysis of their roles in tidal elemental geochemical cycles.</title>
        <authorList>
            <person name="Ma K.-J."/>
        </authorList>
    </citation>
    <scope>NUCLEOTIDE SEQUENCE [LARGE SCALE GENOMIC DNA]</scope>
    <source>
        <strain evidence="1 2">M82</strain>
    </source>
</reference>
<accession>A0ABT3RJY4</accession>
<keyword evidence="2" id="KW-1185">Reference proteome</keyword>
<gene>
    <name evidence="1" type="ORF">OO017_17790</name>
</gene>
<organism evidence="1 2">
    <name type="scientific">Pontibacter anaerobius</name>
    <dbReference type="NCBI Taxonomy" id="2993940"/>
    <lineage>
        <taxon>Bacteria</taxon>
        <taxon>Pseudomonadati</taxon>
        <taxon>Bacteroidota</taxon>
        <taxon>Cytophagia</taxon>
        <taxon>Cytophagales</taxon>
        <taxon>Hymenobacteraceae</taxon>
        <taxon>Pontibacter</taxon>
    </lineage>
</organism>
<protein>
    <recommendedName>
        <fullName evidence="3">STAS/SEC14 domain-containing protein</fullName>
    </recommendedName>
</protein>
<dbReference type="EMBL" id="JAPFQO010000013">
    <property type="protein sequence ID" value="MCX2741813.1"/>
    <property type="molecule type" value="Genomic_DNA"/>
</dbReference>
<name>A0ABT3RJY4_9BACT</name>
<dbReference type="Proteomes" id="UP001207228">
    <property type="component" value="Unassembled WGS sequence"/>
</dbReference>
<comment type="caution">
    <text evidence="1">The sequence shown here is derived from an EMBL/GenBank/DDBJ whole genome shotgun (WGS) entry which is preliminary data.</text>
</comment>
<evidence type="ECO:0000313" key="1">
    <source>
        <dbReference type="EMBL" id="MCX2741813.1"/>
    </source>
</evidence>